<dbReference type="Proteomes" id="UP000184932">
    <property type="component" value="Unassembled WGS sequence"/>
</dbReference>
<keyword evidence="4" id="KW-1185">Reference proteome</keyword>
<evidence type="ECO:0000313" key="3">
    <source>
        <dbReference type="EMBL" id="SIO10380.1"/>
    </source>
</evidence>
<dbReference type="STRING" id="1217970.SAMN05444002_2733"/>
<dbReference type="GO" id="GO:0046872">
    <property type="term" value="F:metal ion binding"/>
    <property type="evidence" value="ECO:0007669"/>
    <property type="project" value="UniProtKB-KW"/>
</dbReference>
<keyword evidence="1" id="KW-0479">Metal-binding</keyword>
<dbReference type="InterPro" id="IPR051785">
    <property type="entry name" value="MMCE/EMCE_epimerase"/>
</dbReference>
<evidence type="ECO:0000313" key="4">
    <source>
        <dbReference type="Proteomes" id="UP000184932"/>
    </source>
</evidence>
<dbReference type="InterPro" id="IPR037523">
    <property type="entry name" value="VOC_core"/>
</dbReference>
<dbReference type="EMBL" id="FSRL01000001">
    <property type="protein sequence ID" value="SIO10380.1"/>
    <property type="molecule type" value="Genomic_DNA"/>
</dbReference>
<dbReference type="AlphaFoldDB" id="A0A1N6GS29"/>
<dbReference type="InterPro" id="IPR029068">
    <property type="entry name" value="Glyas_Bleomycin-R_OHBP_Dase"/>
</dbReference>
<sequence length="126" mass="14214">MTAQLEHVNLTVSDLDRAIALLDDLFGWKLRWRGASIHGGETAHVGGPESYLALYRHHDQEAARQSTYHVTGGLNHVGVVVADLDAVEQRVKDHGLEPRSHADYEPGRRFYFEDWDGVEFEVISYA</sequence>
<name>A0A1N6GS29_9RHOB</name>
<feature type="domain" description="VOC" evidence="2">
    <location>
        <begin position="4"/>
        <end position="125"/>
    </location>
</feature>
<evidence type="ECO:0000259" key="2">
    <source>
        <dbReference type="PROSITE" id="PS51819"/>
    </source>
</evidence>
<dbReference type="Pfam" id="PF00903">
    <property type="entry name" value="Glyoxalase"/>
    <property type="match status" value="1"/>
</dbReference>
<dbReference type="InterPro" id="IPR004360">
    <property type="entry name" value="Glyas_Fos-R_dOase_dom"/>
</dbReference>
<accession>A0A1N6GS29</accession>
<gene>
    <name evidence="3" type="ORF">SAMN05444002_2733</name>
</gene>
<dbReference type="GO" id="GO:0051213">
    <property type="term" value="F:dioxygenase activity"/>
    <property type="evidence" value="ECO:0007669"/>
    <property type="project" value="UniProtKB-KW"/>
</dbReference>
<reference evidence="4" key="1">
    <citation type="submission" date="2016-11" db="EMBL/GenBank/DDBJ databases">
        <authorList>
            <person name="Varghese N."/>
            <person name="Submissions S."/>
        </authorList>
    </citation>
    <scope>NUCLEOTIDE SEQUENCE [LARGE SCALE GENOMIC DNA]</scope>
    <source>
        <strain evidence="4">DSM 29440</strain>
    </source>
</reference>
<organism evidence="3 4">
    <name type="scientific">Vannielia litorea</name>
    <dbReference type="NCBI Taxonomy" id="1217970"/>
    <lineage>
        <taxon>Bacteria</taxon>
        <taxon>Pseudomonadati</taxon>
        <taxon>Pseudomonadota</taxon>
        <taxon>Alphaproteobacteria</taxon>
        <taxon>Rhodobacterales</taxon>
        <taxon>Paracoccaceae</taxon>
        <taxon>Vannielia</taxon>
    </lineage>
</organism>
<dbReference type="GO" id="GO:0004493">
    <property type="term" value="F:methylmalonyl-CoA epimerase activity"/>
    <property type="evidence" value="ECO:0007669"/>
    <property type="project" value="TreeGrafter"/>
</dbReference>
<dbReference type="PANTHER" id="PTHR43048">
    <property type="entry name" value="METHYLMALONYL-COA EPIMERASE"/>
    <property type="match status" value="1"/>
</dbReference>
<dbReference type="PANTHER" id="PTHR43048:SF3">
    <property type="entry name" value="METHYLMALONYL-COA EPIMERASE, MITOCHONDRIAL"/>
    <property type="match status" value="1"/>
</dbReference>
<dbReference type="PROSITE" id="PS51819">
    <property type="entry name" value="VOC"/>
    <property type="match status" value="1"/>
</dbReference>
<protein>
    <submittedName>
        <fullName evidence="3">Catechol 2,3-dioxygenase</fullName>
    </submittedName>
</protein>
<evidence type="ECO:0000256" key="1">
    <source>
        <dbReference type="ARBA" id="ARBA00022723"/>
    </source>
</evidence>
<dbReference type="OrthoDB" id="7355345at2"/>
<dbReference type="SUPFAM" id="SSF54593">
    <property type="entry name" value="Glyoxalase/Bleomycin resistance protein/Dihydroxybiphenyl dioxygenase"/>
    <property type="match status" value="1"/>
</dbReference>
<proteinExistence type="predicted"/>
<dbReference type="Gene3D" id="3.10.180.10">
    <property type="entry name" value="2,3-Dihydroxybiphenyl 1,2-Dioxygenase, domain 1"/>
    <property type="match status" value="1"/>
</dbReference>
<dbReference type="RefSeq" id="WP_074256719.1">
    <property type="nucleotide sequence ID" value="NZ_FSRL01000001.1"/>
</dbReference>
<dbReference type="GO" id="GO:0046491">
    <property type="term" value="P:L-methylmalonyl-CoA metabolic process"/>
    <property type="evidence" value="ECO:0007669"/>
    <property type="project" value="TreeGrafter"/>
</dbReference>
<dbReference type="CDD" id="cd06587">
    <property type="entry name" value="VOC"/>
    <property type="match status" value="1"/>
</dbReference>
<keyword evidence="3" id="KW-0223">Dioxygenase</keyword>
<keyword evidence="3" id="KW-0560">Oxidoreductase</keyword>